<evidence type="ECO:0000259" key="11">
    <source>
        <dbReference type="Pfam" id="PF01656"/>
    </source>
</evidence>
<gene>
    <name evidence="14" type="ORF">LMG27198_01410</name>
</gene>
<evidence type="ECO:0000313" key="15">
    <source>
        <dbReference type="Proteomes" id="UP001144323"/>
    </source>
</evidence>
<dbReference type="Gene3D" id="3.40.50.300">
    <property type="entry name" value="P-loop containing nucleotide triphosphate hydrolases"/>
    <property type="match status" value="1"/>
</dbReference>
<feature type="transmembrane region" description="Helical" evidence="10">
    <location>
        <begin position="64"/>
        <end position="87"/>
    </location>
</feature>
<proteinExistence type="predicted"/>
<dbReference type="RefSeq" id="WP_281799706.1">
    <property type="nucleotide sequence ID" value="NZ_BSEC01000001.1"/>
</dbReference>
<evidence type="ECO:0000313" key="14">
    <source>
        <dbReference type="EMBL" id="GLI91149.1"/>
    </source>
</evidence>
<organism evidence="14 15">
    <name type="scientific">Methylocystis echinoides</name>
    <dbReference type="NCBI Taxonomy" id="29468"/>
    <lineage>
        <taxon>Bacteria</taxon>
        <taxon>Pseudomonadati</taxon>
        <taxon>Pseudomonadota</taxon>
        <taxon>Alphaproteobacteria</taxon>
        <taxon>Hyphomicrobiales</taxon>
        <taxon>Methylocystaceae</taxon>
        <taxon>Methylocystis</taxon>
    </lineage>
</organism>
<dbReference type="PANTHER" id="PTHR32309">
    <property type="entry name" value="TYROSINE-PROTEIN KINASE"/>
    <property type="match status" value="1"/>
</dbReference>
<dbReference type="CDD" id="cd05387">
    <property type="entry name" value="BY-kinase"/>
    <property type="match status" value="1"/>
</dbReference>
<keyword evidence="8" id="KW-0175">Coiled coil</keyword>
<sequence>MNDASADPRLPAPIDAQRGAVVGGRSRPGYGEVGYPMAPTYGGDSGGGFDFREHLRIVLKRKKLIAAITISALAIGYLWFLLIPPVYTATVRIQVDPEARIVERGDINAGDARSQEYMRTQLELLQSANMAERVAAIANMSAAPEPEKPSGFSLSMLFGGKAKKPAPSTAPRNDVGAGAVMGGRAVKPITGSRLIDISFTDPSPQRAQRVANAFGEAFINFNLDKRLESNAYAKTFLDDQIKQLKIRLQDAEKAMIDFAQKEQLIASSDKDSKSSSAYDQASSALNAATAERIKNELQWKQVEAANAINLPQLLMNGTISGLRAARGTLTAEYQEKSTTYGPNYPAMAEIKSKIAEIDRQLAAEVKTIKASYKAAYEASLAQEQELKKQVTTTRNETLDTQKRSIQFNILKREVDTTRTLYESLLQRFKEVDVASGVGVNNVFVVDRAQLPGGPSYPVRSGFLRNALVAGLLAGVGLAYLLEKLDDVVHTSQEAESLSSLTTLGVIPKVRSVETETADARSGLSEAYRSLCTTLQLATAEGLPKALLFTSAMPGEGKSLSCLLVAKQFSAMGLRVLLIDADLRNASLHKKLNLDNSVGLSNYLTSGCTPSEAIQKVGDKQPIFFMSSGPLPPNSAELIGSLRMQYLIDVTTRTFDLVIVDGPPVMGLADTPLLTRSVKTTVFIVAAGQTRKPALQSALKRLTLARTNIIGLVLTKFDARMGREHGYAYGYGYGYGYGGAGYGQIQHNPVKQNENAEPDELAASDATAVIDETTATEPKKRPPRWVKKITRSFRSS</sequence>
<evidence type="ECO:0000256" key="5">
    <source>
        <dbReference type="ARBA" id="ARBA00022840"/>
    </source>
</evidence>
<keyword evidence="5" id="KW-0067">ATP-binding</keyword>
<feature type="compositionally biased region" description="Basic residues" evidence="9">
    <location>
        <begin position="780"/>
        <end position="795"/>
    </location>
</feature>
<keyword evidence="4" id="KW-0547">Nucleotide-binding</keyword>
<feature type="domain" description="Polysaccharide chain length determinant N-terminal" evidence="12">
    <location>
        <begin position="49"/>
        <end position="135"/>
    </location>
</feature>
<keyword evidence="3 10" id="KW-0812">Transmembrane</keyword>
<evidence type="ECO:0000256" key="7">
    <source>
        <dbReference type="ARBA" id="ARBA00023136"/>
    </source>
</evidence>
<dbReference type="GO" id="GO:0005886">
    <property type="term" value="C:plasma membrane"/>
    <property type="evidence" value="ECO:0007669"/>
    <property type="project" value="UniProtKB-SubCell"/>
</dbReference>
<dbReference type="InterPro" id="IPR005702">
    <property type="entry name" value="Wzc-like_C"/>
</dbReference>
<dbReference type="InterPro" id="IPR032807">
    <property type="entry name" value="GNVR"/>
</dbReference>
<dbReference type="InterPro" id="IPR003856">
    <property type="entry name" value="LPS_length_determ_N"/>
</dbReference>
<keyword evidence="15" id="KW-1185">Reference proteome</keyword>
<name>A0A9W6LQE6_9HYPH</name>
<accession>A0A9W6LQE6</accession>
<dbReference type="GO" id="GO:0004713">
    <property type="term" value="F:protein tyrosine kinase activity"/>
    <property type="evidence" value="ECO:0007669"/>
    <property type="project" value="TreeGrafter"/>
</dbReference>
<evidence type="ECO:0000256" key="4">
    <source>
        <dbReference type="ARBA" id="ARBA00022741"/>
    </source>
</evidence>
<feature type="coiled-coil region" evidence="8">
    <location>
        <begin position="234"/>
        <end position="261"/>
    </location>
</feature>
<evidence type="ECO:0000259" key="13">
    <source>
        <dbReference type="Pfam" id="PF13807"/>
    </source>
</evidence>
<dbReference type="InterPro" id="IPR050445">
    <property type="entry name" value="Bact_polysacc_biosynth/exp"/>
</dbReference>
<dbReference type="Pfam" id="PF02706">
    <property type="entry name" value="Wzz"/>
    <property type="match status" value="1"/>
</dbReference>
<keyword evidence="2" id="KW-1003">Cell membrane</keyword>
<dbReference type="Pfam" id="PF13807">
    <property type="entry name" value="GNVR"/>
    <property type="match status" value="1"/>
</dbReference>
<protein>
    <recommendedName>
        <fullName evidence="16">Capsular exopolysaccharide family</fullName>
    </recommendedName>
</protein>
<dbReference type="InterPro" id="IPR002586">
    <property type="entry name" value="CobQ/CobB/MinD/ParA_Nub-bd_dom"/>
</dbReference>
<evidence type="ECO:0000256" key="1">
    <source>
        <dbReference type="ARBA" id="ARBA00004651"/>
    </source>
</evidence>
<evidence type="ECO:0000256" key="6">
    <source>
        <dbReference type="ARBA" id="ARBA00022989"/>
    </source>
</evidence>
<dbReference type="NCBIfam" id="TIGR01007">
    <property type="entry name" value="eps_fam"/>
    <property type="match status" value="1"/>
</dbReference>
<evidence type="ECO:0000256" key="3">
    <source>
        <dbReference type="ARBA" id="ARBA00022692"/>
    </source>
</evidence>
<dbReference type="Proteomes" id="UP001144323">
    <property type="component" value="Unassembled WGS sequence"/>
</dbReference>
<evidence type="ECO:0008006" key="16">
    <source>
        <dbReference type="Google" id="ProtNLM"/>
    </source>
</evidence>
<dbReference type="PANTHER" id="PTHR32309:SF13">
    <property type="entry name" value="FERRIC ENTEROBACTIN TRANSPORT PROTEIN FEPE"/>
    <property type="match status" value="1"/>
</dbReference>
<evidence type="ECO:0000259" key="12">
    <source>
        <dbReference type="Pfam" id="PF02706"/>
    </source>
</evidence>
<feature type="domain" description="CobQ/CobB/MinD/ParA nucleotide binding" evidence="11">
    <location>
        <begin position="549"/>
        <end position="720"/>
    </location>
</feature>
<dbReference type="AlphaFoldDB" id="A0A9W6LQE6"/>
<keyword evidence="7 10" id="KW-0472">Membrane</keyword>
<evidence type="ECO:0000256" key="10">
    <source>
        <dbReference type="SAM" id="Phobius"/>
    </source>
</evidence>
<evidence type="ECO:0000256" key="8">
    <source>
        <dbReference type="SAM" id="Coils"/>
    </source>
</evidence>
<dbReference type="InterPro" id="IPR027417">
    <property type="entry name" value="P-loop_NTPase"/>
</dbReference>
<comment type="caution">
    <text evidence="14">The sequence shown here is derived from an EMBL/GenBank/DDBJ whole genome shotgun (WGS) entry which is preliminary data.</text>
</comment>
<evidence type="ECO:0000256" key="2">
    <source>
        <dbReference type="ARBA" id="ARBA00022475"/>
    </source>
</evidence>
<reference evidence="14" key="1">
    <citation type="journal article" date="2023" name="Int. J. Syst. Evol. Microbiol.">
        <title>Methylocystis iwaonis sp. nov., a type II methane-oxidizing bacterium from surface soil of a rice paddy field in Japan, and emended description of the genus Methylocystis (ex Whittenbury et al. 1970) Bowman et al. 1993.</title>
        <authorList>
            <person name="Kaise H."/>
            <person name="Sawadogo J.B."/>
            <person name="Alam M.S."/>
            <person name="Ueno C."/>
            <person name="Dianou D."/>
            <person name="Shinjo R."/>
            <person name="Asakawa S."/>
        </authorList>
    </citation>
    <scope>NUCLEOTIDE SEQUENCE</scope>
    <source>
        <strain evidence="14">LMG27198</strain>
    </source>
</reference>
<dbReference type="EMBL" id="BSEC01000001">
    <property type="protein sequence ID" value="GLI91149.1"/>
    <property type="molecule type" value="Genomic_DNA"/>
</dbReference>
<dbReference type="GO" id="GO:0005524">
    <property type="term" value="F:ATP binding"/>
    <property type="evidence" value="ECO:0007669"/>
    <property type="project" value="UniProtKB-KW"/>
</dbReference>
<comment type="subcellular location">
    <subcellularLocation>
        <location evidence="1">Cell membrane</location>
        <topology evidence="1">Multi-pass membrane protein</topology>
    </subcellularLocation>
</comment>
<feature type="region of interest" description="Disordered" evidence="9">
    <location>
        <begin position="769"/>
        <end position="795"/>
    </location>
</feature>
<dbReference type="Pfam" id="PF01656">
    <property type="entry name" value="CbiA"/>
    <property type="match status" value="1"/>
</dbReference>
<dbReference type="SUPFAM" id="SSF52540">
    <property type="entry name" value="P-loop containing nucleoside triphosphate hydrolases"/>
    <property type="match status" value="1"/>
</dbReference>
<evidence type="ECO:0000256" key="9">
    <source>
        <dbReference type="SAM" id="MobiDB-lite"/>
    </source>
</evidence>
<feature type="domain" description="Tyrosine-protein kinase G-rich" evidence="13">
    <location>
        <begin position="400"/>
        <end position="480"/>
    </location>
</feature>
<keyword evidence="6 10" id="KW-1133">Transmembrane helix</keyword>